<dbReference type="EMBL" id="CAJOBJ010006234">
    <property type="protein sequence ID" value="CAF4055013.1"/>
    <property type="molecule type" value="Genomic_DNA"/>
</dbReference>
<dbReference type="EMBL" id="CAJOBF010008338">
    <property type="protein sequence ID" value="CAF4253522.1"/>
    <property type="molecule type" value="Genomic_DNA"/>
</dbReference>
<evidence type="ECO:0000313" key="11">
    <source>
        <dbReference type="EMBL" id="CAF4262982.1"/>
    </source>
</evidence>
<dbReference type="AlphaFoldDB" id="A0A816Q1Z5"/>
<dbReference type="GO" id="GO:0015629">
    <property type="term" value="C:actin cytoskeleton"/>
    <property type="evidence" value="ECO:0007669"/>
    <property type="project" value="TreeGrafter"/>
</dbReference>
<evidence type="ECO:0000313" key="13">
    <source>
        <dbReference type="Proteomes" id="UP000663887"/>
    </source>
</evidence>
<dbReference type="PANTHER" id="PTHR11977:SF130">
    <property type="entry name" value="SEVERIN"/>
    <property type="match status" value="1"/>
</dbReference>
<keyword evidence="12" id="KW-1185">Reference proteome</keyword>
<dbReference type="EMBL" id="CAJOBG010009291">
    <property type="protein sequence ID" value="CAF4262982.1"/>
    <property type="molecule type" value="Genomic_DNA"/>
</dbReference>
<dbReference type="Proteomes" id="UP000681967">
    <property type="component" value="Unassembled WGS sequence"/>
</dbReference>
<evidence type="ECO:0000313" key="7">
    <source>
        <dbReference type="EMBL" id="CAF4026861.1"/>
    </source>
</evidence>
<dbReference type="GO" id="GO:0051015">
    <property type="term" value="F:actin filament binding"/>
    <property type="evidence" value="ECO:0007669"/>
    <property type="project" value="InterPro"/>
</dbReference>
<evidence type="ECO:0000313" key="9">
    <source>
        <dbReference type="EMBL" id="CAF4215586.1"/>
    </source>
</evidence>
<proteinExistence type="predicted"/>
<dbReference type="CDD" id="cd11290">
    <property type="entry name" value="gelsolin_S1_like"/>
    <property type="match status" value="1"/>
</dbReference>
<dbReference type="Proteomes" id="UP000676336">
    <property type="component" value="Unassembled WGS sequence"/>
</dbReference>
<dbReference type="GO" id="GO:0008154">
    <property type="term" value="P:actin polymerization or depolymerization"/>
    <property type="evidence" value="ECO:0007669"/>
    <property type="project" value="TreeGrafter"/>
</dbReference>
<dbReference type="EMBL" id="CAJOBI010020857">
    <property type="protein sequence ID" value="CAF4215586.1"/>
    <property type="molecule type" value="Genomic_DNA"/>
</dbReference>
<dbReference type="Proteomes" id="UP000663834">
    <property type="component" value="Unassembled WGS sequence"/>
</dbReference>
<feature type="domain" description="Gelsolin-like" evidence="1">
    <location>
        <begin position="139"/>
        <end position="212"/>
    </location>
</feature>
<dbReference type="GO" id="GO:0005737">
    <property type="term" value="C:cytoplasm"/>
    <property type="evidence" value="ECO:0007669"/>
    <property type="project" value="TreeGrafter"/>
</dbReference>
<dbReference type="Proteomes" id="UP000663866">
    <property type="component" value="Unassembled WGS sequence"/>
</dbReference>
<reference evidence="4" key="1">
    <citation type="submission" date="2021-02" db="EMBL/GenBank/DDBJ databases">
        <authorList>
            <person name="Nowell W R."/>
        </authorList>
    </citation>
    <scope>NUCLEOTIDE SEQUENCE</scope>
</reference>
<dbReference type="EMBL" id="CAJNRF010005009">
    <property type="protein sequence ID" value="CAF2066552.1"/>
    <property type="molecule type" value="Genomic_DNA"/>
</dbReference>
<accession>A0A816Q1Z5</accession>
<dbReference type="Proteomes" id="UP000663842">
    <property type="component" value="Unassembled WGS sequence"/>
</dbReference>
<dbReference type="Proteomes" id="UP000663856">
    <property type="component" value="Unassembled WGS sequence"/>
</dbReference>
<dbReference type="Pfam" id="PF00626">
    <property type="entry name" value="Gelsolin"/>
    <property type="match status" value="2"/>
</dbReference>
<dbReference type="InterPro" id="IPR007122">
    <property type="entry name" value="Villin/Gelsolin"/>
</dbReference>
<feature type="domain" description="Gelsolin-like" evidence="1">
    <location>
        <begin position="28"/>
        <end position="100"/>
    </location>
</feature>
<dbReference type="Gene3D" id="3.40.20.10">
    <property type="entry name" value="Severin"/>
    <property type="match status" value="2"/>
</dbReference>
<evidence type="ECO:0000313" key="10">
    <source>
        <dbReference type="EMBL" id="CAF4253522.1"/>
    </source>
</evidence>
<dbReference type="Proteomes" id="UP000681720">
    <property type="component" value="Unassembled WGS sequence"/>
</dbReference>
<evidence type="ECO:0000313" key="6">
    <source>
        <dbReference type="EMBL" id="CAF2066602.1"/>
    </source>
</evidence>
<dbReference type="SUPFAM" id="SSF55753">
    <property type="entry name" value="Actin depolymerizing proteins"/>
    <property type="match status" value="2"/>
</dbReference>
<dbReference type="CDD" id="cd11289">
    <property type="entry name" value="gelsolin_S2_like"/>
    <property type="match status" value="1"/>
</dbReference>
<dbReference type="Proteomes" id="UP000663855">
    <property type="component" value="Unassembled WGS sequence"/>
</dbReference>
<evidence type="ECO:0000313" key="12">
    <source>
        <dbReference type="Proteomes" id="UP000663866"/>
    </source>
</evidence>
<dbReference type="Proteomes" id="UP000663887">
    <property type="component" value="Unassembled WGS sequence"/>
</dbReference>
<dbReference type="InterPro" id="IPR029006">
    <property type="entry name" value="ADF-H/Gelsolin-like_dom_sf"/>
</dbReference>
<gene>
    <name evidence="7" type="ORF">BYL167_LOCUS15100</name>
    <name evidence="2" type="ORF">CJN711_LOCUS5212</name>
    <name evidence="8" type="ORF">GIL414_LOCUS14633</name>
    <name evidence="3" type="ORF">KQP761_LOCUS34529</name>
    <name evidence="6" type="ORF">MBJ925_LOCUS15946</name>
    <name evidence="11" type="ORF">OVN521_LOCUS29667</name>
    <name evidence="9" type="ORF">SMN809_LOCUS22495</name>
    <name evidence="10" type="ORF">UXM345_LOCUS30869</name>
    <name evidence="5" type="ORF">WKI299_LOCUS13270</name>
    <name evidence="4" type="ORF">XDN619_LOCUS9352</name>
</gene>
<dbReference type="InterPro" id="IPR007123">
    <property type="entry name" value="Gelsolin-like_dom"/>
</dbReference>
<evidence type="ECO:0000313" key="3">
    <source>
        <dbReference type="EMBL" id="CAF1672288.1"/>
    </source>
</evidence>
<dbReference type="EMBL" id="CAJNRG010003204">
    <property type="protein sequence ID" value="CAF2054403.1"/>
    <property type="molecule type" value="Genomic_DNA"/>
</dbReference>
<dbReference type="SMART" id="SM00262">
    <property type="entry name" value="GEL"/>
    <property type="match status" value="2"/>
</dbReference>
<evidence type="ECO:0000313" key="8">
    <source>
        <dbReference type="EMBL" id="CAF4055013.1"/>
    </source>
</evidence>
<dbReference type="Proteomes" id="UP000663824">
    <property type="component" value="Unassembled WGS sequence"/>
</dbReference>
<protein>
    <recommendedName>
        <fullName evidence="1">Gelsolin-like domain-containing protein</fullName>
    </recommendedName>
</protein>
<dbReference type="EMBL" id="CAJNOW010019408">
    <property type="protein sequence ID" value="CAF1672288.1"/>
    <property type="molecule type" value="Genomic_DNA"/>
</dbReference>
<dbReference type="PRINTS" id="PR00597">
    <property type="entry name" value="GELSOLIN"/>
</dbReference>
<evidence type="ECO:0000313" key="5">
    <source>
        <dbReference type="EMBL" id="CAF2066552.1"/>
    </source>
</evidence>
<dbReference type="EMBL" id="CAJOBH010005514">
    <property type="protein sequence ID" value="CAF4026861.1"/>
    <property type="molecule type" value="Genomic_DNA"/>
</dbReference>
<dbReference type="EMBL" id="CAJNRE010007616">
    <property type="protein sequence ID" value="CAF2066602.1"/>
    <property type="molecule type" value="Genomic_DNA"/>
</dbReference>
<dbReference type="PANTHER" id="PTHR11977">
    <property type="entry name" value="VILLIN"/>
    <property type="match status" value="1"/>
</dbReference>
<organism evidence="4 13">
    <name type="scientific">Rotaria magnacalcarata</name>
    <dbReference type="NCBI Taxonomy" id="392030"/>
    <lineage>
        <taxon>Eukaryota</taxon>
        <taxon>Metazoa</taxon>
        <taxon>Spiralia</taxon>
        <taxon>Gnathifera</taxon>
        <taxon>Rotifera</taxon>
        <taxon>Eurotatoria</taxon>
        <taxon>Bdelloidea</taxon>
        <taxon>Philodinida</taxon>
        <taxon>Philodinidae</taxon>
        <taxon>Rotaria</taxon>
    </lineage>
</organism>
<dbReference type="EMBL" id="CAJNOV010001400">
    <property type="protein sequence ID" value="CAF1060603.1"/>
    <property type="molecule type" value="Genomic_DNA"/>
</dbReference>
<sequence>MGKRWKKPGLEIWRIENFNVKPWPKDQYGNFYTGDSYIILSTSKKPHQNKINWDIHYWLGKGSTAGEYATADYKTVELDEYLGGGPIQHREVEGHESMLLMSYFNDQIKNFKGGFESGFNHVKPSEYQPWLLHFKGKKHVRVLQVTLERVSLNSGDVFVLDTGLVLYQWNGKSSSGQERLKAALYCRALDDERRGLPEAFVLEDGDQDEKFWSYFRDGYGKVGSPNEGGVDDEIISSEK</sequence>
<dbReference type="OrthoDB" id="6375767at2759"/>
<evidence type="ECO:0000313" key="2">
    <source>
        <dbReference type="EMBL" id="CAF1060603.1"/>
    </source>
</evidence>
<evidence type="ECO:0000259" key="1">
    <source>
        <dbReference type="Pfam" id="PF00626"/>
    </source>
</evidence>
<comment type="caution">
    <text evidence="4">The sequence shown here is derived from an EMBL/GenBank/DDBJ whole genome shotgun (WGS) entry which is preliminary data.</text>
</comment>
<evidence type="ECO:0000313" key="4">
    <source>
        <dbReference type="EMBL" id="CAF2054403.1"/>
    </source>
</evidence>
<name>A0A816Q1Z5_9BILA</name>